<dbReference type="Proteomes" id="UP001314261">
    <property type="component" value="Unassembled WGS sequence"/>
</dbReference>
<organism evidence="3 4">
    <name type="scientific">Fructobacillus fructosus</name>
    <dbReference type="NCBI Taxonomy" id="1631"/>
    <lineage>
        <taxon>Bacteria</taxon>
        <taxon>Bacillati</taxon>
        <taxon>Bacillota</taxon>
        <taxon>Bacilli</taxon>
        <taxon>Lactobacillales</taxon>
        <taxon>Lactobacillaceae</taxon>
        <taxon>Fructobacillus</taxon>
    </lineage>
</organism>
<dbReference type="PROSITE" id="PS50943">
    <property type="entry name" value="HTH_CROC1"/>
    <property type="match status" value="1"/>
</dbReference>
<feature type="domain" description="HTH cro/C1-type" evidence="2">
    <location>
        <begin position="82"/>
        <end position="136"/>
    </location>
</feature>
<gene>
    <name evidence="3" type="ORF">R54839_PPFHFPJH_01360</name>
</gene>
<keyword evidence="4" id="KW-1185">Reference proteome</keyword>
<evidence type="ECO:0000256" key="1">
    <source>
        <dbReference type="ARBA" id="ARBA00023125"/>
    </source>
</evidence>
<evidence type="ECO:0000259" key="2">
    <source>
        <dbReference type="PROSITE" id="PS50943"/>
    </source>
</evidence>
<dbReference type="CDD" id="cd00093">
    <property type="entry name" value="HTH_XRE"/>
    <property type="match status" value="1"/>
</dbReference>
<dbReference type="EMBL" id="CAUZLR010000009">
    <property type="protein sequence ID" value="CAK1250911.1"/>
    <property type="molecule type" value="Genomic_DNA"/>
</dbReference>
<protein>
    <submittedName>
        <fullName evidence="3">Contains XRE-family HTH domain (HipB)</fullName>
    </submittedName>
</protein>
<accession>A0ABN9YWT0</accession>
<dbReference type="InterPro" id="IPR001387">
    <property type="entry name" value="Cro/C1-type_HTH"/>
</dbReference>
<keyword evidence="1" id="KW-0238">DNA-binding</keyword>
<reference evidence="3 4" key="1">
    <citation type="submission" date="2023-10" db="EMBL/GenBank/DDBJ databases">
        <authorList>
            <person name="Botero Cardona J."/>
        </authorList>
    </citation>
    <scope>NUCLEOTIDE SEQUENCE [LARGE SCALE GENOMIC DNA]</scope>
    <source>
        <strain evidence="3 4">R-54839</strain>
    </source>
</reference>
<sequence length="145" mass="16475">MKEGLGVELTERQIQVIKDHKESYSFNELAELTGVNRGVLVGIRKGERTRVSKVTYARLANKLYHFDNSYNAKNELEAVNRVSELREELGLTDHELAEQAGIGIKLIRSVENQYNEPSPATWQKLADLFGVWVGYLVGATDRRVR</sequence>
<proteinExistence type="predicted"/>
<name>A0ABN9YWT0_9LACO</name>
<dbReference type="SMART" id="SM00530">
    <property type="entry name" value="HTH_XRE"/>
    <property type="match status" value="2"/>
</dbReference>
<dbReference type="Pfam" id="PF01381">
    <property type="entry name" value="HTH_3"/>
    <property type="match status" value="1"/>
</dbReference>
<evidence type="ECO:0000313" key="4">
    <source>
        <dbReference type="Proteomes" id="UP001314261"/>
    </source>
</evidence>
<evidence type="ECO:0000313" key="3">
    <source>
        <dbReference type="EMBL" id="CAK1250911.1"/>
    </source>
</evidence>
<dbReference type="PANTHER" id="PTHR46797:SF1">
    <property type="entry name" value="METHYLPHOSPHONATE SYNTHASE"/>
    <property type="match status" value="1"/>
</dbReference>
<dbReference type="PANTHER" id="PTHR46797">
    <property type="entry name" value="HTH-TYPE TRANSCRIPTIONAL REGULATOR"/>
    <property type="match status" value="1"/>
</dbReference>
<dbReference type="InterPro" id="IPR010982">
    <property type="entry name" value="Lambda_DNA-bd_dom_sf"/>
</dbReference>
<dbReference type="Gene3D" id="1.10.260.40">
    <property type="entry name" value="lambda repressor-like DNA-binding domains"/>
    <property type="match status" value="1"/>
</dbReference>
<dbReference type="InterPro" id="IPR050807">
    <property type="entry name" value="TransReg_Diox_bact_type"/>
</dbReference>
<dbReference type="RefSeq" id="WP_338346348.1">
    <property type="nucleotide sequence ID" value="NZ_CAUZLR010000009.1"/>
</dbReference>
<dbReference type="SUPFAM" id="SSF47413">
    <property type="entry name" value="lambda repressor-like DNA-binding domains"/>
    <property type="match status" value="1"/>
</dbReference>
<comment type="caution">
    <text evidence="3">The sequence shown here is derived from an EMBL/GenBank/DDBJ whole genome shotgun (WGS) entry which is preliminary data.</text>
</comment>